<evidence type="ECO:0000256" key="6">
    <source>
        <dbReference type="SAM" id="MobiDB-lite"/>
    </source>
</evidence>
<dbReference type="PROSITE" id="PS50949">
    <property type="entry name" value="HTH_GNTR"/>
    <property type="match status" value="1"/>
</dbReference>
<proteinExistence type="inferred from homology"/>
<dbReference type="Gene3D" id="1.10.10.10">
    <property type="entry name" value="Winged helix-like DNA-binding domain superfamily/Winged helix DNA-binding domain"/>
    <property type="match status" value="1"/>
</dbReference>
<gene>
    <name evidence="8" type="ORF">OEIGOIKO_07925</name>
</gene>
<comment type="similarity">
    <text evidence="1">In the C-terminal section; belongs to the class-I pyridoxal-phosphate-dependent aminotransferase family.</text>
</comment>
<sequence>MPTDPAALADRLGRWSAGRGPLYLLLAARLRHLVDEGELPTGTALPPDRTLASALAVGRGTVVAAYEELRREGRITRRQGSGTRVAGPARTAPQESTRAPVFLHLLEPRDDDTILLACAAPTAPPPVLLAAYERALSRLATVEDDIGYHPSGHPLLRRAVARHYGRRGVPTEPENILITNGGQQALSLLARAFLQPGGTALIEAPTYPGALEAFREHAVRLRTLPVGLDGFEAVVRGPSRRPDLAYLVSTHHNPTGAVLSQLARRRLAVAAADADVPLIDDEVLADLAFPGHRTPSPLAAFGTSVISVGSLSKSVWGGLRVGWVRAARPVVDRLARLRAVHDLGGNLPAQLAAAELLPGIEDHCQETAADRRARHDQLRAQLARHLPDWDVPPVTGGTTLWVRLPHGDGDSFVQTAFRHGVVVLPGRGLDASGGSGEFLRIHFLAGADRLTEAVRRLAAAWRDHHAGRGAGAPAPRSPAVRRQARMSGSGTRVRWK</sequence>
<dbReference type="SMART" id="SM00345">
    <property type="entry name" value="HTH_GNTR"/>
    <property type="match status" value="1"/>
</dbReference>
<dbReference type="Pfam" id="PF00392">
    <property type="entry name" value="GntR"/>
    <property type="match status" value="1"/>
</dbReference>
<dbReference type="EMBL" id="BHZC01000001">
    <property type="protein sequence ID" value="GCD40068.1"/>
    <property type="molecule type" value="Genomic_DNA"/>
</dbReference>
<name>A0A7U9L4J1_9ACTN</name>
<evidence type="ECO:0000256" key="5">
    <source>
        <dbReference type="ARBA" id="ARBA00023163"/>
    </source>
</evidence>
<dbReference type="PANTHER" id="PTHR46577">
    <property type="entry name" value="HTH-TYPE TRANSCRIPTIONAL REGULATORY PROTEIN GABR"/>
    <property type="match status" value="1"/>
</dbReference>
<dbReference type="GO" id="GO:0030170">
    <property type="term" value="F:pyridoxal phosphate binding"/>
    <property type="evidence" value="ECO:0007669"/>
    <property type="project" value="InterPro"/>
</dbReference>
<dbReference type="AlphaFoldDB" id="A0A7U9L4J1"/>
<dbReference type="GO" id="GO:0003677">
    <property type="term" value="F:DNA binding"/>
    <property type="evidence" value="ECO:0007669"/>
    <property type="project" value="UniProtKB-KW"/>
</dbReference>
<dbReference type="Gene3D" id="3.40.640.10">
    <property type="entry name" value="Type I PLP-dependent aspartate aminotransferase-like (Major domain)"/>
    <property type="match status" value="1"/>
</dbReference>
<evidence type="ECO:0000313" key="9">
    <source>
        <dbReference type="Proteomes" id="UP000287830"/>
    </source>
</evidence>
<dbReference type="CDD" id="cd07377">
    <property type="entry name" value="WHTH_GntR"/>
    <property type="match status" value="1"/>
</dbReference>
<dbReference type="InterPro" id="IPR004839">
    <property type="entry name" value="Aminotransferase_I/II_large"/>
</dbReference>
<accession>A0A7U9L4J1</accession>
<dbReference type="RefSeq" id="WP_125048853.1">
    <property type="nucleotide sequence ID" value="NZ_BHZC01000001.1"/>
</dbReference>
<evidence type="ECO:0000256" key="4">
    <source>
        <dbReference type="ARBA" id="ARBA00023125"/>
    </source>
</evidence>
<dbReference type="OrthoDB" id="199743at2"/>
<evidence type="ECO:0000256" key="3">
    <source>
        <dbReference type="ARBA" id="ARBA00023015"/>
    </source>
</evidence>
<dbReference type="InterPro" id="IPR051446">
    <property type="entry name" value="HTH_trans_reg/aminotransferase"/>
</dbReference>
<dbReference type="Proteomes" id="UP000287830">
    <property type="component" value="Unassembled WGS sequence"/>
</dbReference>
<dbReference type="InterPro" id="IPR036388">
    <property type="entry name" value="WH-like_DNA-bd_sf"/>
</dbReference>
<dbReference type="GeneID" id="95626547"/>
<dbReference type="InterPro" id="IPR015424">
    <property type="entry name" value="PyrdxlP-dep_Trfase"/>
</dbReference>
<protein>
    <submittedName>
        <fullName evidence="8">GntR-family regulatory protein</fullName>
    </submittedName>
</protein>
<dbReference type="CDD" id="cd00609">
    <property type="entry name" value="AAT_like"/>
    <property type="match status" value="1"/>
</dbReference>
<dbReference type="InterPro" id="IPR015421">
    <property type="entry name" value="PyrdxlP-dep_Trfase_major"/>
</dbReference>
<dbReference type="GO" id="GO:0003700">
    <property type="term" value="F:DNA-binding transcription factor activity"/>
    <property type="evidence" value="ECO:0007669"/>
    <property type="project" value="InterPro"/>
</dbReference>
<dbReference type="Pfam" id="PF00155">
    <property type="entry name" value="Aminotran_1_2"/>
    <property type="match status" value="1"/>
</dbReference>
<evidence type="ECO:0000259" key="7">
    <source>
        <dbReference type="PROSITE" id="PS50949"/>
    </source>
</evidence>
<organism evidence="8 9">
    <name type="scientific">Streptomyces chrestomyceticus JCM 4735</name>
    <dbReference type="NCBI Taxonomy" id="1306181"/>
    <lineage>
        <taxon>Bacteria</taxon>
        <taxon>Bacillati</taxon>
        <taxon>Actinomycetota</taxon>
        <taxon>Actinomycetes</taxon>
        <taxon>Kitasatosporales</taxon>
        <taxon>Streptomycetaceae</taxon>
        <taxon>Streptomyces</taxon>
    </lineage>
</organism>
<reference evidence="8 9" key="1">
    <citation type="submission" date="2018-11" db="EMBL/GenBank/DDBJ databases">
        <title>Whole genome sequence of Streptomyces chrestomyceticus NBRC 13444(T).</title>
        <authorList>
            <person name="Komaki H."/>
            <person name="Tamura T."/>
        </authorList>
    </citation>
    <scope>NUCLEOTIDE SEQUENCE [LARGE SCALE GENOMIC DNA]</scope>
    <source>
        <strain evidence="8 9">NBRC 13444</strain>
    </source>
</reference>
<feature type="compositionally biased region" description="Low complexity" evidence="6">
    <location>
        <begin position="471"/>
        <end position="481"/>
    </location>
</feature>
<dbReference type="InterPro" id="IPR036390">
    <property type="entry name" value="WH_DNA-bd_sf"/>
</dbReference>
<keyword evidence="2" id="KW-0663">Pyridoxal phosphate</keyword>
<evidence type="ECO:0000313" key="8">
    <source>
        <dbReference type="EMBL" id="GCD40068.1"/>
    </source>
</evidence>
<dbReference type="SUPFAM" id="SSF46785">
    <property type="entry name" value="Winged helix' DNA-binding domain"/>
    <property type="match status" value="1"/>
</dbReference>
<feature type="region of interest" description="Disordered" evidence="6">
    <location>
        <begin position="464"/>
        <end position="496"/>
    </location>
</feature>
<keyword evidence="4" id="KW-0238">DNA-binding</keyword>
<feature type="domain" description="HTH gntR-type" evidence="7">
    <location>
        <begin position="20"/>
        <end position="88"/>
    </location>
</feature>
<comment type="caution">
    <text evidence="8">The sequence shown here is derived from an EMBL/GenBank/DDBJ whole genome shotgun (WGS) entry which is preliminary data.</text>
</comment>
<evidence type="ECO:0000256" key="2">
    <source>
        <dbReference type="ARBA" id="ARBA00022898"/>
    </source>
</evidence>
<dbReference type="PANTHER" id="PTHR46577:SF1">
    <property type="entry name" value="HTH-TYPE TRANSCRIPTIONAL REGULATORY PROTEIN GABR"/>
    <property type="match status" value="1"/>
</dbReference>
<keyword evidence="3" id="KW-0805">Transcription regulation</keyword>
<dbReference type="SUPFAM" id="SSF53383">
    <property type="entry name" value="PLP-dependent transferases"/>
    <property type="match status" value="1"/>
</dbReference>
<keyword evidence="5" id="KW-0804">Transcription</keyword>
<evidence type="ECO:0000256" key="1">
    <source>
        <dbReference type="ARBA" id="ARBA00005384"/>
    </source>
</evidence>
<dbReference type="InterPro" id="IPR000524">
    <property type="entry name" value="Tscrpt_reg_HTH_GntR"/>
</dbReference>